<feature type="region of interest" description="Disordered" evidence="1">
    <location>
        <begin position="25"/>
        <end position="58"/>
    </location>
</feature>
<protein>
    <submittedName>
        <fullName evidence="2">Uncharacterized protein</fullName>
    </submittedName>
</protein>
<dbReference type="Proteomes" id="UP001215598">
    <property type="component" value="Unassembled WGS sequence"/>
</dbReference>
<evidence type="ECO:0000313" key="3">
    <source>
        <dbReference type="Proteomes" id="UP001215598"/>
    </source>
</evidence>
<feature type="compositionally biased region" description="Basic and acidic residues" evidence="1">
    <location>
        <begin position="37"/>
        <end position="58"/>
    </location>
</feature>
<evidence type="ECO:0000313" key="2">
    <source>
        <dbReference type="EMBL" id="KAJ7767312.1"/>
    </source>
</evidence>
<keyword evidence="3" id="KW-1185">Reference proteome</keyword>
<feature type="compositionally biased region" description="Acidic residues" evidence="1">
    <location>
        <begin position="25"/>
        <end position="35"/>
    </location>
</feature>
<sequence length="153" mass="17549">MGYPLYQLSRKVDATFAHVGELSEDDEDFFDDGTGESDMKQDSEAKESPFGHDDAHQEDQFCRHTNLPRLHVLTTKYQAIQIWRSLTITMRKLKLVPDCNMRRAMVARYLPCNQLNLHPTVRIWQQIRSLKFPTIVERAVASFIGSSGGYSKG</sequence>
<accession>A0AAD7JPF0</accession>
<proteinExistence type="predicted"/>
<reference evidence="2" key="1">
    <citation type="submission" date="2023-03" db="EMBL/GenBank/DDBJ databases">
        <title>Massive genome expansion in bonnet fungi (Mycena s.s.) driven by repeated elements and novel gene families across ecological guilds.</title>
        <authorList>
            <consortium name="Lawrence Berkeley National Laboratory"/>
            <person name="Harder C.B."/>
            <person name="Miyauchi S."/>
            <person name="Viragh M."/>
            <person name="Kuo A."/>
            <person name="Thoen E."/>
            <person name="Andreopoulos B."/>
            <person name="Lu D."/>
            <person name="Skrede I."/>
            <person name="Drula E."/>
            <person name="Henrissat B."/>
            <person name="Morin E."/>
            <person name="Kohler A."/>
            <person name="Barry K."/>
            <person name="LaButti K."/>
            <person name="Morin E."/>
            <person name="Salamov A."/>
            <person name="Lipzen A."/>
            <person name="Mereny Z."/>
            <person name="Hegedus B."/>
            <person name="Baldrian P."/>
            <person name="Stursova M."/>
            <person name="Weitz H."/>
            <person name="Taylor A."/>
            <person name="Grigoriev I.V."/>
            <person name="Nagy L.G."/>
            <person name="Martin F."/>
            <person name="Kauserud H."/>
        </authorList>
    </citation>
    <scope>NUCLEOTIDE SEQUENCE</scope>
    <source>
        <strain evidence="2">CBHHK182m</strain>
    </source>
</reference>
<organism evidence="2 3">
    <name type="scientific">Mycena metata</name>
    <dbReference type="NCBI Taxonomy" id="1033252"/>
    <lineage>
        <taxon>Eukaryota</taxon>
        <taxon>Fungi</taxon>
        <taxon>Dikarya</taxon>
        <taxon>Basidiomycota</taxon>
        <taxon>Agaricomycotina</taxon>
        <taxon>Agaricomycetes</taxon>
        <taxon>Agaricomycetidae</taxon>
        <taxon>Agaricales</taxon>
        <taxon>Marasmiineae</taxon>
        <taxon>Mycenaceae</taxon>
        <taxon>Mycena</taxon>
    </lineage>
</organism>
<dbReference type="EMBL" id="JARKIB010000022">
    <property type="protein sequence ID" value="KAJ7767312.1"/>
    <property type="molecule type" value="Genomic_DNA"/>
</dbReference>
<evidence type="ECO:0000256" key="1">
    <source>
        <dbReference type="SAM" id="MobiDB-lite"/>
    </source>
</evidence>
<name>A0AAD7JPF0_9AGAR</name>
<comment type="caution">
    <text evidence="2">The sequence shown here is derived from an EMBL/GenBank/DDBJ whole genome shotgun (WGS) entry which is preliminary data.</text>
</comment>
<gene>
    <name evidence="2" type="ORF">B0H16DRAFT_1521657</name>
</gene>
<dbReference type="AlphaFoldDB" id="A0AAD7JPF0"/>